<feature type="region of interest" description="Disordered" evidence="1">
    <location>
        <begin position="390"/>
        <end position="428"/>
    </location>
</feature>
<feature type="compositionally biased region" description="Basic and acidic residues" evidence="1">
    <location>
        <begin position="295"/>
        <end position="306"/>
    </location>
</feature>
<sequence>MKNPKKPFIYTKCLICGEQYGDQNLDTHMHSYVHHEAFEHLKGSEQMHKCLACDVSVLGLELYKEHIATRKHTYSLYKLHNNRRKEQIYPQVNYNIDLTDEEFTALRIERTKKIQKCTETCFVCFQIFPIQDLDRHMHSFGHHKAIEQLKGSPQVHKCWACDMTKTGIAQFKEHVKTLYHKYMLFELQKITADGKKVDYSSEIDDELRALCYQRDQQMEETKREKTMKPKRAKLKAQLLKSKENTSAIVHLTKPVIGDEEFTNDQLPQSCYLFVSWENQDDNPASFQLNQNLSKRRQEESIPDMDRSNGPLVKKPRLENPSENLPQEMSAHGTPTPETEDGTSAGPTCAPGLVQSRMEANKPNFTATKGTCSAQKATTKNEEVILKPPLQKRSRSKKSMRKANKAASWSKRGTTREGMDGQEPHVDSLPSETSLAEMFENQTSGNELQAVEVVKRIRTRKRKKSMRLTQNWDKYHWRTPAMSGKTRGKKQDISHNNLNPKTNDTTSRKSKVKKLWALSLKEDKLTSSLEDVGDELFLAYSTLQSAEAEVHRLLAVKQQVTSEMSSLRTKRIKILQDMNNQQEGLNDS</sequence>
<dbReference type="GO" id="GO:0003723">
    <property type="term" value="F:RNA binding"/>
    <property type="evidence" value="ECO:0007669"/>
    <property type="project" value="InterPro"/>
</dbReference>
<keyword evidence="4" id="KW-1185">Reference proteome</keyword>
<organism evidence="3 4">
    <name type="scientific">Phoxinus phoxinus</name>
    <name type="common">Eurasian minnow</name>
    <dbReference type="NCBI Taxonomy" id="58324"/>
    <lineage>
        <taxon>Eukaryota</taxon>
        <taxon>Metazoa</taxon>
        <taxon>Chordata</taxon>
        <taxon>Craniata</taxon>
        <taxon>Vertebrata</taxon>
        <taxon>Euteleostomi</taxon>
        <taxon>Actinopterygii</taxon>
        <taxon>Neopterygii</taxon>
        <taxon>Teleostei</taxon>
        <taxon>Ostariophysi</taxon>
        <taxon>Cypriniformes</taxon>
        <taxon>Leuciscidae</taxon>
        <taxon>Phoxininae</taxon>
        <taxon>Phoxinus</taxon>
    </lineage>
</organism>
<dbReference type="GO" id="GO:0008286">
    <property type="term" value="P:insulin receptor signaling pathway"/>
    <property type="evidence" value="ECO:0007669"/>
    <property type="project" value="TreeGrafter"/>
</dbReference>
<feature type="compositionally biased region" description="Polar residues" evidence="1">
    <location>
        <begin position="493"/>
        <end position="504"/>
    </location>
</feature>
<dbReference type="GO" id="GO:0005829">
    <property type="term" value="C:cytosol"/>
    <property type="evidence" value="ECO:0007669"/>
    <property type="project" value="TreeGrafter"/>
</dbReference>
<dbReference type="InterPro" id="IPR042622">
    <property type="entry name" value="Znf106"/>
</dbReference>
<feature type="region of interest" description="Disordered" evidence="1">
    <location>
        <begin position="478"/>
        <end position="508"/>
    </location>
</feature>
<evidence type="ECO:0000259" key="2">
    <source>
        <dbReference type="SMART" id="SM00355"/>
    </source>
</evidence>
<dbReference type="GO" id="GO:0016020">
    <property type="term" value="C:membrane"/>
    <property type="evidence" value="ECO:0007669"/>
    <property type="project" value="TreeGrafter"/>
</dbReference>
<evidence type="ECO:0000313" key="3">
    <source>
        <dbReference type="EMBL" id="KAK7150360.1"/>
    </source>
</evidence>
<feature type="domain" description="C2H2-type" evidence="2">
    <location>
        <begin position="11"/>
        <end position="34"/>
    </location>
</feature>
<feature type="region of interest" description="Disordered" evidence="1">
    <location>
        <begin position="294"/>
        <end position="351"/>
    </location>
</feature>
<protein>
    <recommendedName>
        <fullName evidence="2">C2H2-type domain-containing protein</fullName>
    </recommendedName>
</protein>
<dbReference type="SMART" id="SM00355">
    <property type="entry name" value="ZnF_C2H2"/>
    <property type="match status" value="4"/>
</dbReference>
<comment type="caution">
    <text evidence="3">The sequence shown here is derived from an EMBL/GenBank/DDBJ whole genome shotgun (WGS) entry which is preliminary data.</text>
</comment>
<reference evidence="3 4" key="1">
    <citation type="submission" date="2024-02" db="EMBL/GenBank/DDBJ databases">
        <title>Chromosome-level genome assembly of the Eurasian Minnow (Phoxinus phoxinus).</title>
        <authorList>
            <person name="Oriowo T.O."/>
            <person name="Martin S."/>
            <person name="Stange M."/>
            <person name="Chrysostomakis Y."/>
            <person name="Brown T."/>
            <person name="Winkler S."/>
            <person name="Kukowka S."/>
            <person name="Myers E.W."/>
            <person name="Bohne A."/>
        </authorList>
    </citation>
    <scope>NUCLEOTIDE SEQUENCE [LARGE SCALE GENOMIC DNA]</scope>
    <source>
        <strain evidence="3">ZFMK-TIS-60720</strain>
        <tissue evidence="3">Whole Organism</tissue>
    </source>
</reference>
<feature type="domain" description="C2H2-type" evidence="2">
    <location>
        <begin position="156"/>
        <end position="180"/>
    </location>
</feature>
<dbReference type="AlphaFoldDB" id="A0AAN9H472"/>
<gene>
    <name evidence="3" type="ORF">R3I93_011577</name>
</gene>
<name>A0AAN9H472_9TELE</name>
<dbReference type="PANTHER" id="PTHR14435:SF2">
    <property type="entry name" value="ZINC FINGER PROTEIN 106"/>
    <property type="match status" value="1"/>
</dbReference>
<proteinExistence type="predicted"/>
<accession>A0AAN9H472</accession>
<dbReference type="InterPro" id="IPR013087">
    <property type="entry name" value="Znf_C2H2_type"/>
</dbReference>
<feature type="domain" description="C2H2-type" evidence="2">
    <location>
        <begin position="48"/>
        <end position="72"/>
    </location>
</feature>
<feature type="compositionally biased region" description="Basic and acidic residues" evidence="1">
    <location>
        <begin position="413"/>
        <end position="425"/>
    </location>
</feature>
<feature type="domain" description="C2H2-type" evidence="2">
    <location>
        <begin position="119"/>
        <end position="142"/>
    </location>
</feature>
<evidence type="ECO:0000256" key="1">
    <source>
        <dbReference type="SAM" id="MobiDB-lite"/>
    </source>
</evidence>
<dbReference type="Proteomes" id="UP001364617">
    <property type="component" value="Unassembled WGS sequence"/>
</dbReference>
<evidence type="ECO:0000313" key="4">
    <source>
        <dbReference type="Proteomes" id="UP001364617"/>
    </source>
</evidence>
<dbReference type="PANTHER" id="PTHR14435">
    <property type="entry name" value="ZINC FINGER PROTEIN 106"/>
    <property type="match status" value="1"/>
</dbReference>
<dbReference type="GO" id="GO:0017124">
    <property type="term" value="F:SH3 domain binding"/>
    <property type="evidence" value="ECO:0007669"/>
    <property type="project" value="TreeGrafter"/>
</dbReference>
<feature type="compositionally biased region" description="Basic residues" evidence="1">
    <location>
        <begin position="390"/>
        <end position="403"/>
    </location>
</feature>
<dbReference type="EMBL" id="JAYKXH010000012">
    <property type="protein sequence ID" value="KAK7150360.1"/>
    <property type="molecule type" value="Genomic_DNA"/>
</dbReference>